<dbReference type="EMBL" id="LWDE02000389">
    <property type="protein sequence ID" value="KAE8248104.1"/>
    <property type="molecule type" value="Genomic_DNA"/>
</dbReference>
<evidence type="ECO:0008006" key="9">
    <source>
        <dbReference type="Google" id="ProtNLM"/>
    </source>
</evidence>
<dbReference type="InterPro" id="IPR006084">
    <property type="entry name" value="XPG/Rad2"/>
</dbReference>
<dbReference type="Proteomes" id="UP000077684">
    <property type="component" value="Unassembled WGS sequence"/>
</dbReference>
<evidence type="ECO:0000256" key="1">
    <source>
        <dbReference type="ARBA" id="ARBA00022845"/>
    </source>
</evidence>
<evidence type="ECO:0000313" key="7">
    <source>
        <dbReference type="EMBL" id="KAE8248104.1"/>
    </source>
</evidence>
<keyword evidence="1" id="KW-0810">Translation regulation</keyword>
<organism evidence="7 8">
    <name type="scientific">Tilletia controversa</name>
    <name type="common">dwarf bunt fungus</name>
    <dbReference type="NCBI Taxonomy" id="13291"/>
    <lineage>
        <taxon>Eukaryota</taxon>
        <taxon>Fungi</taxon>
        <taxon>Dikarya</taxon>
        <taxon>Basidiomycota</taxon>
        <taxon>Ustilaginomycotina</taxon>
        <taxon>Exobasidiomycetes</taxon>
        <taxon>Tilletiales</taxon>
        <taxon>Tilletiaceae</taxon>
        <taxon>Tilletia</taxon>
    </lineage>
</organism>
<dbReference type="SUPFAM" id="SSF88723">
    <property type="entry name" value="PIN domain-like"/>
    <property type="match status" value="1"/>
</dbReference>
<dbReference type="GO" id="GO:0003730">
    <property type="term" value="F:mRNA 3'-UTR binding"/>
    <property type="evidence" value="ECO:0007669"/>
    <property type="project" value="TreeGrafter"/>
</dbReference>
<feature type="compositionally biased region" description="Low complexity" evidence="3">
    <location>
        <begin position="326"/>
        <end position="346"/>
    </location>
</feature>
<feature type="compositionally biased region" description="Polar residues" evidence="3">
    <location>
        <begin position="94"/>
        <end position="104"/>
    </location>
</feature>
<dbReference type="InterPro" id="IPR006085">
    <property type="entry name" value="XPG_DNA_repair_N"/>
</dbReference>
<feature type="domain" description="Post-transcriptional regulator MKT1 C-terminal" evidence="5">
    <location>
        <begin position="702"/>
        <end position="957"/>
    </location>
</feature>
<dbReference type="Pfam" id="PF00752">
    <property type="entry name" value="XPG_N"/>
    <property type="match status" value="1"/>
</dbReference>
<evidence type="ECO:0000313" key="8">
    <source>
        <dbReference type="Proteomes" id="UP000077684"/>
    </source>
</evidence>
<dbReference type="AlphaFoldDB" id="A0A8X7MT65"/>
<gene>
    <name evidence="7" type="ORF">A4X06_0g3953</name>
</gene>
<dbReference type="PANTHER" id="PTHR11081:SF32">
    <property type="entry name" value="POST-TRANSCRIPTIONAL REGULATOR MKT1"/>
    <property type="match status" value="1"/>
</dbReference>
<reference evidence="7" key="2">
    <citation type="journal article" date="2019" name="IMA Fungus">
        <title>Genome sequencing and comparison of five Tilletia species to identify candidate genes for the detection of regulated species infecting wheat.</title>
        <authorList>
            <person name="Nguyen H.D.T."/>
            <person name="Sultana T."/>
            <person name="Kesanakurti P."/>
            <person name="Hambleton S."/>
        </authorList>
    </citation>
    <scope>NUCLEOTIDE SEQUENCE</scope>
    <source>
        <strain evidence="7">DAOMC 236426</strain>
    </source>
</reference>
<feature type="compositionally biased region" description="Polar residues" evidence="3">
    <location>
        <begin position="476"/>
        <end position="485"/>
    </location>
</feature>
<protein>
    <recommendedName>
        <fullName evidence="9">XPG-I domain-containing protein</fullName>
    </recommendedName>
</protein>
<evidence type="ECO:0000259" key="6">
    <source>
        <dbReference type="Pfam" id="PF12247"/>
    </source>
</evidence>
<evidence type="ECO:0000256" key="3">
    <source>
        <dbReference type="SAM" id="MobiDB-lite"/>
    </source>
</evidence>
<keyword evidence="8" id="KW-1185">Reference proteome</keyword>
<reference evidence="7" key="1">
    <citation type="submission" date="2016-04" db="EMBL/GenBank/DDBJ databases">
        <authorList>
            <person name="Nguyen H.D."/>
            <person name="Samba Siva P."/>
            <person name="Cullis J."/>
            <person name="Levesque C.A."/>
            <person name="Hambleton S."/>
        </authorList>
    </citation>
    <scope>NUCLEOTIDE SEQUENCE</scope>
    <source>
        <strain evidence="7">DAOMC 236426</strain>
    </source>
</reference>
<feature type="domain" description="Post-transcriptional regulator MKT1 N-terminal" evidence="6">
    <location>
        <begin position="497"/>
        <end position="590"/>
    </location>
</feature>
<dbReference type="CDD" id="cd09902">
    <property type="entry name" value="H3TH_MKT1"/>
    <property type="match status" value="1"/>
</dbReference>
<accession>A0A8X7MT65</accession>
<feature type="region of interest" description="Disordered" evidence="3">
    <location>
        <begin position="438"/>
        <end position="485"/>
    </location>
</feature>
<dbReference type="InterPro" id="IPR022040">
    <property type="entry name" value="MKT1_N"/>
</dbReference>
<comment type="similarity">
    <text evidence="2">Belongs to the XPG/RAD2 endonuclease family.</text>
</comment>
<dbReference type="PANTHER" id="PTHR11081">
    <property type="entry name" value="FLAP ENDONUCLEASE FAMILY MEMBER"/>
    <property type="match status" value="1"/>
</dbReference>
<name>A0A8X7MT65_9BASI</name>
<feature type="domain" description="XPG N-terminal" evidence="4">
    <location>
        <begin position="2"/>
        <end position="87"/>
    </location>
</feature>
<dbReference type="GO" id="GO:0006417">
    <property type="term" value="P:regulation of translation"/>
    <property type="evidence" value="ECO:0007669"/>
    <property type="project" value="UniProtKB-KW"/>
</dbReference>
<evidence type="ECO:0000259" key="5">
    <source>
        <dbReference type="Pfam" id="PF12246"/>
    </source>
</evidence>
<proteinExistence type="inferred from homology"/>
<dbReference type="Pfam" id="PF12246">
    <property type="entry name" value="MKT1_C"/>
    <property type="match status" value="1"/>
</dbReference>
<feature type="region of interest" description="Disordered" evidence="3">
    <location>
        <begin position="279"/>
        <end position="346"/>
    </location>
</feature>
<dbReference type="Pfam" id="PF12247">
    <property type="entry name" value="MKT1_N"/>
    <property type="match status" value="1"/>
</dbReference>
<dbReference type="CDD" id="cd09858">
    <property type="entry name" value="PIN_MKT1"/>
    <property type="match status" value="1"/>
</dbReference>
<dbReference type="InterPro" id="IPR037314">
    <property type="entry name" value="MKT1_H3TH"/>
</dbReference>
<dbReference type="InterPro" id="IPR022039">
    <property type="entry name" value="MKT1_C"/>
</dbReference>
<dbReference type="InterPro" id="IPR029060">
    <property type="entry name" value="PIN-like_dom_sf"/>
</dbReference>
<evidence type="ECO:0000256" key="2">
    <source>
        <dbReference type="ARBA" id="ARBA00024023"/>
    </source>
</evidence>
<dbReference type="GO" id="GO:0004518">
    <property type="term" value="F:nuclease activity"/>
    <property type="evidence" value="ECO:0007669"/>
    <property type="project" value="InterPro"/>
</dbReference>
<feature type="compositionally biased region" description="Low complexity" evidence="3">
    <location>
        <begin position="105"/>
        <end position="127"/>
    </location>
</feature>
<feature type="region of interest" description="Disordered" evidence="3">
    <location>
        <begin position="90"/>
        <end position="135"/>
    </location>
</feature>
<feature type="compositionally biased region" description="Low complexity" evidence="3">
    <location>
        <begin position="438"/>
        <end position="460"/>
    </location>
</feature>
<dbReference type="Gene3D" id="3.40.50.1010">
    <property type="entry name" value="5'-nuclease"/>
    <property type="match status" value="1"/>
</dbReference>
<comment type="caution">
    <text evidence="7">The sequence shown here is derived from an EMBL/GenBank/DDBJ whole genome shotgun (WGS) entry which is preliminary data.</text>
</comment>
<evidence type="ECO:0000259" key="4">
    <source>
        <dbReference type="Pfam" id="PF00752"/>
    </source>
</evidence>
<sequence>MIRGLDDFIRERRLLQTCPLTALKDTRLGIDLELYLNTLLKHTRTAEPFVAALGGAPTALISHIEDDLKILERNRIKPVFVLSGITPAAIQPKPSHSPSTPAAPNNNNNNKRQNARQQQQQQQQQQQSTHILPLDPRVDQRTNAWDAYERGDVHIAQSLFAHSDSVRIQDLIRAVLRSFRHRNIEFLIAPYLASAQLVSLERHSKSYVHAVYADNEVFLFDRVDRIILSLDLVKGVFTYASKIAIMAALGANEESFLDAALLAGFSACQTFPPLLDGTIPPIPSPPTSSNPTLSPAPVHPRTPLKPGFNQNPLSPRAAGLPPNPTPALALAPEAPPGSSGPNGTPNLKQIADIVRHYRSGYTICVVFAEHPLVKATEYTEHFCRARCMIKFSLVLHAEEGRVLPLPVATPPPPLPVLASAPSGAGLLTPSASSTTITSSTAVNTASATPTSSSTTTTTTTGVVAPGVNGMTPAVPGSSSNLHGTTTGPPILTASDVPKDLSDIFTFRLPDEVFLHLGRGMLSPTLLEYLTRGRIHESAPLDGGESVEYRTFVREVVTEGQMAPRCVAVALACSALHPFWHTRKVVATYWFLKSHNNNNNNNQSSSQGQGGQYAREINVPHESKVTQDLISRVKAWNVPGSLIEEELRRQNSSTIDLALCLGATISDPLAARTRTPRPSPGSKEAAWHPLEKKDEIVANVIWRTLELRGFLNHNHCHTPYARALHLALKQSRVNDKLQEPLFLALELIRAGVLHSGTYSGRAHTGGPSMGSEGEKKHVLLIMRAFSMVPLSYKPALSWDAPLSRELLVFNSFLKVLGRSMRHLVEMVACTLLLRGDARRARDDFLDIALSLPFGTDANTALGIVVKCYLEGLLTMHDGRAISEEEVKGAGREEVREEKEAIVEMLGETFENVKDVKGELRRGFRFWDVLMVAVRTLNTEKAVSAELAQQFEKANAWLAPMAVP</sequence>